<dbReference type="EMBL" id="JANPWB010000014">
    <property type="protein sequence ID" value="KAJ1100426.1"/>
    <property type="molecule type" value="Genomic_DNA"/>
</dbReference>
<sequence>MVSVRYAEQCLARCRVSGSVIKPLKQCAGTAAVSLTVAYVDILIIGCQETAKSDHGAQSGRGVNAPLLGFTLHVAGLSMRQHASETYASLHQVPSCIPSRMAKGSLIGFGEFWHTCCQ</sequence>
<gene>
    <name evidence="1" type="ORF">NDU88_005512</name>
</gene>
<keyword evidence="2" id="KW-1185">Reference proteome</keyword>
<comment type="caution">
    <text evidence="1">The sequence shown here is derived from an EMBL/GenBank/DDBJ whole genome shotgun (WGS) entry which is preliminary data.</text>
</comment>
<dbReference type="Proteomes" id="UP001066276">
    <property type="component" value="Chromosome 10"/>
</dbReference>
<organism evidence="1 2">
    <name type="scientific">Pleurodeles waltl</name>
    <name type="common">Iberian ribbed newt</name>
    <dbReference type="NCBI Taxonomy" id="8319"/>
    <lineage>
        <taxon>Eukaryota</taxon>
        <taxon>Metazoa</taxon>
        <taxon>Chordata</taxon>
        <taxon>Craniata</taxon>
        <taxon>Vertebrata</taxon>
        <taxon>Euteleostomi</taxon>
        <taxon>Amphibia</taxon>
        <taxon>Batrachia</taxon>
        <taxon>Caudata</taxon>
        <taxon>Salamandroidea</taxon>
        <taxon>Salamandridae</taxon>
        <taxon>Pleurodelinae</taxon>
        <taxon>Pleurodeles</taxon>
    </lineage>
</organism>
<protein>
    <submittedName>
        <fullName evidence="1">Uncharacterized protein</fullName>
    </submittedName>
</protein>
<name>A0AAV7M9I2_PLEWA</name>
<dbReference type="AlphaFoldDB" id="A0AAV7M9I2"/>
<evidence type="ECO:0000313" key="1">
    <source>
        <dbReference type="EMBL" id="KAJ1100426.1"/>
    </source>
</evidence>
<proteinExistence type="predicted"/>
<evidence type="ECO:0000313" key="2">
    <source>
        <dbReference type="Proteomes" id="UP001066276"/>
    </source>
</evidence>
<accession>A0AAV7M9I2</accession>
<reference evidence="1" key="1">
    <citation type="journal article" date="2022" name="bioRxiv">
        <title>Sequencing and chromosome-scale assembly of the giantPleurodeles waltlgenome.</title>
        <authorList>
            <person name="Brown T."/>
            <person name="Elewa A."/>
            <person name="Iarovenko S."/>
            <person name="Subramanian E."/>
            <person name="Araus A.J."/>
            <person name="Petzold A."/>
            <person name="Susuki M."/>
            <person name="Suzuki K.-i.T."/>
            <person name="Hayashi T."/>
            <person name="Toyoda A."/>
            <person name="Oliveira C."/>
            <person name="Osipova E."/>
            <person name="Leigh N.D."/>
            <person name="Simon A."/>
            <person name="Yun M.H."/>
        </authorList>
    </citation>
    <scope>NUCLEOTIDE SEQUENCE</scope>
    <source>
        <strain evidence="1">20211129_DDA</strain>
        <tissue evidence="1">Liver</tissue>
    </source>
</reference>